<proteinExistence type="predicted"/>
<reference evidence="1" key="1">
    <citation type="journal article" date="2020" name="mSystems">
        <title>Genome- and Community-Level Interaction Insights into Carbon Utilization and Element Cycling Functions of Hydrothermarchaeota in Hydrothermal Sediment.</title>
        <authorList>
            <person name="Zhou Z."/>
            <person name="Liu Y."/>
            <person name="Xu W."/>
            <person name="Pan J."/>
            <person name="Luo Z.H."/>
            <person name="Li M."/>
        </authorList>
    </citation>
    <scope>NUCLEOTIDE SEQUENCE [LARGE SCALE GENOMIC DNA]</scope>
    <source>
        <strain evidence="1">HyVt-505</strain>
    </source>
</reference>
<dbReference type="AlphaFoldDB" id="A0A832J4T5"/>
<dbReference type="InterPro" id="IPR015943">
    <property type="entry name" value="WD40/YVTN_repeat-like_dom_sf"/>
</dbReference>
<sequence length="424" mass="46455">MSKQAIDWTITCHMDYGDNGEVAIIHHRNGKTEVSRIATTTATGSDYNQRPVFLGVNNNDQVLIMDPASKAIDSATSMAADSRYYYAYRDDQSNRFWFTNDGDKDGNDTLNCGSDGGTVSVAARNGQHGEILQTLLIGRGHHVSAFCRPSTNNPELPNHAFVSNLLDGTISVVGNDENDPDNFLKVITTINLFDARAEKEGAQDFPNNAFPHGMEFSPVTSKVYNLNNGYASVAVINPVSNEIENTIPMKISSNLLLSRCGNFLIGKGADRKGNADHVMGRLQVLDVNKQAVVNCFDIQDFYPSVYRFNATGDRLYVTAGATGKGVQAENLRTDMVQVYDSSKLPELKLIKEIKLEQCNSGRRPIAFLQQDGTTPLIFVPNPDQGSLAVIDGDSDEVIETISVGKGNMKEFSFSFWHDKAIYGG</sequence>
<dbReference type="Gene3D" id="2.130.10.10">
    <property type="entry name" value="YVTN repeat-like/Quinoprotein amine dehydrogenase"/>
    <property type="match status" value="1"/>
</dbReference>
<dbReference type="PANTHER" id="PTHR47197">
    <property type="entry name" value="PROTEIN NIRF"/>
    <property type="match status" value="1"/>
</dbReference>
<comment type="caution">
    <text evidence="1">The sequence shown here is derived from an EMBL/GenBank/DDBJ whole genome shotgun (WGS) entry which is preliminary data.</text>
</comment>
<dbReference type="PANTHER" id="PTHR47197:SF3">
    <property type="entry name" value="DIHYDRO-HEME D1 DEHYDROGENASE"/>
    <property type="match status" value="1"/>
</dbReference>
<dbReference type="InterPro" id="IPR051200">
    <property type="entry name" value="Host-pathogen_enzymatic-act"/>
</dbReference>
<dbReference type="InterPro" id="IPR011048">
    <property type="entry name" value="Haem_d1_sf"/>
</dbReference>
<dbReference type="SUPFAM" id="SSF51004">
    <property type="entry name" value="C-terminal (heme d1) domain of cytochrome cd1-nitrite reductase"/>
    <property type="match status" value="1"/>
</dbReference>
<dbReference type="Proteomes" id="UP000885832">
    <property type="component" value="Unassembled WGS sequence"/>
</dbReference>
<gene>
    <name evidence="1" type="ORF">ENJ65_03055</name>
</gene>
<protein>
    <submittedName>
        <fullName evidence="1">Uncharacterized protein</fullName>
    </submittedName>
</protein>
<dbReference type="EMBL" id="DRNF01000192">
    <property type="protein sequence ID" value="HHJ80593.1"/>
    <property type="molecule type" value="Genomic_DNA"/>
</dbReference>
<organism evidence="1">
    <name type="scientific">Candidatus Tenderia electrophaga</name>
    <dbReference type="NCBI Taxonomy" id="1748243"/>
    <lineage>
        <taxon>Bacteria</taxon>
        <taxon>Pseudomonadati</taxon>
        <taxon>Pseudomonadota</taxon>
        <taxon>Gammaproteobacteria</taxon>
        <taxon>Candidatus Tenderiales</taxon>
        <taxon>Candidatus Tenderiaceae</taxon>
        <taxon>Candidatus Tenderia</taxon>
    </lineage>
</organism>
<evidence type="ECO:0000313" key="1">
    <source>
        <dbReference type="EMBL" id="HHJ80593.1"/>
    </source>
</evidence>
<accession>A0A832J4T5</accession>
<name>A0A832J4T5_9GAMM</name>